<keyword evidence="4" id="KW-0812">Transmembrane</keyword>
<keyword evidence="4" id="KW-1133">Transmembrane helix</keyword>
<evidence type="ECO:0000256" key="1">
    <source>
        <dbReference type="ARBA" id="ARBA00007553"/>
    </source>
</evidence>
<dbReference type="InterPro" id="IPR002502">
    <property type="entry name" value="Amidase_domain"/>
</dbReference>
<evidence type="ECO:0000256" key="4">
    <source>
        <dbReference type="SAM" id="Phobius"/>
    </source>
</evidence>
<keyword evidence="7" id="KW-1185">Reference proteome</keyword>
<dbReference type="Proteomes" id="UP001233999">
    <property type="component" value="Unassembled WGS sequence"/>
</dbReference>
<name>A0AAD7Z4A4_DIPPU</name>
<dbReference type="InterPro" id="IPR006619">
    <property type="entry name" value="PGRP_domain_met/bac"/>
</dbReference>
<keyword evidence="3" id="KW-0391">Immunity</keyword>
<dbReference type="GO" id="GO:0008270">
    <property type="term" value="F:zinc ion binding"/>
    <property type="evidence" value="ECO:0007669"/>
    <property type="project" value="InterPro"/>
</dbReference>
<dbReference type="GO" id="GO:0045087">
    <property type="term" value="P:innate immune response"/>
    <property type="evidence" value="ECO:0007669"/>
    <property type="project" value="UniProtKB-KW"/>
</dbReference>
<keyword evidence="4" id="KW-0472">Membrane</keyword>
<proteinExistence type="inferred from homology"/>
<feature type="domain" description="Peptidoglycan recognition protein family" evidence="5">
    <location>
        <begin position="72"/>
        <end position="158"/>
    </location>
</feature>
<dbReference type="AlphaFoldDB" id="A0AAD7Z4A4"/>
<dbReference type="PANTHER" id="PTHR11022">
    <property type="entry name" value="PEPTIDOGLYCAN RECOGNITION PROTEIN"/>
    <property type="match status" value="1"/>
</dbReference>
<evidence type="ECO:0000256" key="3">
    <source>
        <dbReference type="ARBA" id="ARBA00022859"/>
    </source>
</evidence>
<sequence>MYVSAKMWKKDQEINYKQFGKEELAEAEPKQPVRSALRAVILVSASFVLIATILYVAFVSGYFFTKHLPCKGKVVPRGEWKTKDTEPTGEPLSHPVSNVLVHHSRTNPCDNEEDCMEFMRGIDLDSNFYIGGDGNVYEGTGWDFMADAFNMDVPNGAITFT</sequence>
<dbReference type="GO" id="GO:0008745">
    <property type="term" value="F:N-acetylmuramoyl-L-alanine amidase activity"/>
    <property type="evidence" value="ECO:0007669"/>
    <property type="project" value="InterPro"/>
</dbReference>
<protein>
    <recommendedName>
        <fullName evidence="5">Peptidoglycan recognition protein family domain-containing protein</fullName>
    </recommendedName>
</protein>
<dbReference type="InterPro" id="IPR015510">
    <property type="entry name" value="PGRP"/>
</dbReference>
<keyword evidence="2" id="KW-0399">Innate immunity</keyword>
<dbReference type="SMART" id="SM00701">
    <property type="entry name" value="PGRP"/>
    <property type="match status" value="1"/>
</dbReference>
<feature type="non-terminal residue" evidence="6">
    <location>
        <position position="161"/>
    </location>
</feature>
<accession>A0AAD7Z4A4</accession>
<dbReference type="PANTHER" id="PTHR11022:SF41">
    <property type="entry name" value="PEPTIDOGLYCAN-RECOGNITION PROTEIN LC-RELATED"/>
    <property type="match status" value="1"/>
</dbReference>
<dbReference type="InterPro" id="IPR036505">
    <property type="entry name" value="Amidase/PGRP_sf"/>
</dbReference>
<dbReference type="Gene3D" id="3.40.80.10">
    <property type="entry name" value="Peptidoglycan recognition protein-like"/>
    <property type="match status" value="1"/>
</dbReference>
<reference evidence="6" key="1">
    <citation type="journal article" date="2023" name="IScience">
        <title>Live-bearing cockroach genome reveals convergent evolutionary mechanisms linked to viviparity in insects and beyond.</title>
        <authorList>
            <person name="Fouks B."/>
            <person name="Harrison M.C."/>
            <person name="Mikhailova A.A."/>
            <person name="Marchal E."/>
            <person name="English S."/>
            <person name="Carruthers M."/>
            <person name="Jennings E.C."/>
            <person name="Chiamaka E.L."/>
            <person name="Frigard R.A."/>
            <person name="Pippel M."/>
            <person name="Attardo G.M."/>
            <person name="Benoit J.B."/>
            <person name="Bornberg-Bauer E."/>
            <person name="Tobe S.S."/>
        </authorList>
    </citation>
    <scope>NUCLEOTIDE SEQUENCE</scope>
    <source>
        <strain evidence="6">Stay&amp;Tobe</strain>
    </source>
</reference>
<comment type="similarity">
    <text evidence="1">Belongs to the N-acetylmuramoyl-L-alanine amidase 2 family.</text>
</comment>
<evidence type="ECO:0000256" key="2">
    <source>
        <dbReference type="ARBA" id="ARBA00022588"/>
    </source>
</evidence>
<dbReference type="GO" id="GO:0009253">
    <property type="term" value="P:peptidoglycan catabolic process"/>
    <property type="evidence" value="ECO:0007669"/>
    <property type="project" value="InterPro"/>
</dbReference>
<evidence type="ECO:0000259" key="5">
    <source>
        <dbReference type="SMART" id="SM00701"/>
    </source>
</evidence>
<evidence type="ECO:0000313" key="7">
    <source>
        <dbReference type="Proteomes" id="UP001233999"/>
    </source>
</evidence>
<evidence type="ECO:0000313" key="6">
    <source>
        <dbReference type="EMBL" id="KAJ9573844.1"/>
    </source>
</evidence>
<feature type="transmembrane region" description="Helical" evidence="4">
    <location>
        <begin position="39"/>
        <end position="64"/>
    </location>
</feature>
<dbReference type="CDD" id="cd06583">
    <property type="entry name" value="PGRP"/>
    <property type="match status" value="1"/>
</dbReference>
<dbReference type="SUPFAM" id="SSF55846">
    <property type="entry name" value="N-acetylmuramoyl-L-alanine amidase-like"/>
    <property type="match status" value="1"/>
</dbReference>
<reference evidence="6" key="2">
    <citation type="submission" date="2023-05" db="EMBL/GenBank/DDBJ databases">
        <authorList>
            <person name="Fouks B."/>
        </authorList>
    </citation>
    <scope>NUCLEOTIDE SEQUENCE</scope>
    <source>
        <strain evidence="6">Stay&amp;Tobe</strain>
        <tissue evidence="6">Testes</tissue>
    </source>
</reference>
<comment type="caution">
    <text evidence="6">The sequence shown here is derived from an EMBL/GenBank/DDBJ whole genome shotgun (WGS) entry which is preliminary data.</text>
</comment>
<gene>
    <name evidence="6" type="ORF">L9F63_008768</name>
</gene>
<dbReference type="EMBL" id="JASPKZ010010674">
    <property type="protein sequence ID" value="KAJ9573844.1"/>
    <property type="molecule type" value="Genomic_DNA"/>
</dbReference>
<organism evidence="6 7">
    <name type="scientific">Diploptera punctata</name>
    <name type="common">Pacific beetle cockroach</name>
    <dbReference type="NCBI Taxonomy" id="6984"/>
    <lineage>
        <taxon>Eukaryota</taxon>
        <taxon>Metazoa</taxon>
        <taxon>Ecdysozoa</taxon>
        <taxon>Arthropoda</taxon>
        <taxon>Hexapoda</taxon>
        <taxon>Insecta</taxon>
        <taxon>Pterygota</taxon>
        <taxon>Neoptera</taxon>
        <taxon>Polyneoptera</taxon>
        <taxon>Dictyoptera</taxon>
        <taxon>Blattodea</taxon>
        <taxon>Blaberoidea</taxon>
        <taxon>Blaberidae</taxon>
        <taxon>Diplopterinae</taxon>
        <taxon>Diploptera</taxon>
    </lineage>
</organism>